<organism evidence="5 6">
    <name type="scientific">Ananas comosus</name>
    <name type="common">Pineapple</name>
    <name type="synonym">Ananas ananas</name>
    <dbReference type="NCBI Taxonomy" id="4615"/>
    <lineage>
        <taxon>Eukaryota</taxon>
        <taxon>Viridiplantae</taxon>
        <taxon>Streptophyta</taxon>
        <taxon>Embryophyta</taxon>
        <taxon>Tracheophyta</taxon>
        <taxon>Spermatophyta</taxon>
        <taxon>Magnoliopsida</taxon>
        <taxon>Liliopsida</taxon>
        <taxon>Poales</taxon>
        <taxon>Bromeliaceae</taxon>
        <taxon>Bromelioideae</taxon>
        <taxon>Ananas</taxon>
    </lineage>
</organism>
<dbReference type="RefSeq" id="XP_020111462.1">
    <property type="nucleotide sequence ID" value="XM_020255873.1"/>
</dbReference>
<name>A0A199VH30_ANACO</name>
<feature type="domain" description="Protein kinase" evidence="3">
    <location>
        <begin position="161"/>
        <end position="435"/>
    </location>
</feature>
<dbReference type="GO" id="GO:0005524">
    <property type="term" value="F:ATP binding"/>
    <property type="evidence" value="ECO:0007669"/>
    <property type="project" value="InterPro"/>
</dbReference>
<evidence type="ECO:0000256" key="2">
    <source>
        <dbReference type="SAM" id="SignalP"/>
    </source>
</evidence>
<dbReference type="Gramene" id="Aco008096.1.mrna1">
    <property type="protein sequence ID" value="Aco008096.1.mrna1.cds1"/>
    <property type="gene ID" value="Aco008096.1.path1"/>
</dbReference>
<evidence type="ECO:0000313" key="8">
    <source>
        <dbReference type="RefSeq" id="XP_020111462.1"/>
    </source>
</evidence>
<keyword evidence="5 8" id="KW-0675">Receptor</keyword>
<reference evidence="5 6" key="1">
    <citation type="journal article" date="2016" name="DNA Res.">
        <title>The draft genome of MD-2 pineapple using hybrid error correction of long reads.</title>
        <authorList>
            <person name="Redwan R.M."/>
            <person name="Saidin A."/>
            <person name="Kumar S.V."/>
        </authorList>
    </citation>
    <scope>NUCLEOTIDE SEQUENCE [LARGE SCALE GENOMIC DNA]</scope>
    <source>
        <strain evidence="6">cv. MD2</strain>
        <tissue evidence="5">Leaf</tissue>
    </source>
</reference>
<evidence type="ECO:0000313" key="4">
    <source>
        <dbReference type="EMBL" id="OAY73129.1"/>
    </source>
</evidence>
<dbReference type="AlphaFoldDB" id="A0A199VH30"/>
<evidence type="ECO:0000256" key="1">
    <source>
        <dbReference type="SAM" id="Phobius"/>
    </source>
</evidence>
<dbReference type="PROSITE" id="PS50011">
    <property type="entry name" value="PROTEIN_KINASE_DOM"/>
    <property type="match status" value="1"/>
</dbReference>
<sequence>MGALHLLILLAVSTASIYTGVDGSAAKDDYDMLRGPIHAPPGNSFNSFAGNPNRRRGYDVSSHRHGHATEGEAILVNILAGVFGFATSLLFSLTIWNRCISRPSKVTHSPIATTGERRNLLGRTESLQVSLGQISPMTISRRLTVQLTPSDLLHATADFHPDRIIAVGSAQLGTSYKAFLSDGTALTVKRLRSCRLFGEALYSATISRIGRLRHPNLAPLLDFYTINDERLLVYKYMPNGALSSRLHSSSRSLDWPARLKIAIGAARGLTWLHHWFHAPLLHHYMSSSTILLDEDYEAKITDFGLSGLLESNVGELGYAAPEYAANPVPTTKGDVYALGVVLLELATGRKPGEIGTDAVGIRFAGNLVDWVRKLAGEGRIRDAVDESLRGKGHDVEIVESLKIAMGCVVNSPQERFSMYGAYRSLRNVGDGYGFLEQFEEIPLVHGADGCSARD</sequence>
<keyword evidence="1" id="KW-0812">Transmembrane</keyword>
<keyword evidence="5 8" id="KW-0808">Transferase</keyword>
<dbReference type="InterPro" id="IPR001245">
    <property type="entry name" value="Ser-Thr/Tyr_kinase_cat_dom"/>
</dbReference>
<keyword evidence="1" id="KW-1133">Transmembrane helix</keyword>
<dbReference type="InterPro" id="IPR011009">
    <property type="entry name" value="Kinase-like_dom_sf"/>
</dbReference>
<dbReference type="Pfam" id="PF07714">
    <property type="entry name" value="PK_Tyr_Ser-Thr"/>
    <property type="match status" value="1"/>
</dbReference>
<dbReference type="Proteomes" id="UP000515123">
    <property type="component" value="Linkage group 21"/>
</dbReference>
<evidence type="ECO:0000313" key="5">
    <source>
        <dbReference type="EMBL" id="OAY76318.1"/>
    </source>
</evidence>
<dbReference type="OrthoDB" id="598358at2759"/>
<dbReference type="InterPro" id="IPR000719">
    <property type="entry name" value="Prot_kinase_dom"/>
</dbReference>
<dbReference type="STRING" id="4615.A0A199VH30"/>
<keyword evidence="5 8" id="KW-0418">Kinase</keyword>
<dbReference type="EMBL" id="LSRQ01001847">
    <property type="protein sequence ID" value="OAY76318.1"/>
    <property type="molecule type" value="Genomic_DNA"/>
</dbReference>
<dbReference type="Gene3D" id="1.10.510.10">
    <property type="entry name" value="Transferase(Phosphotransferase) domain 1"/>
    <property type="match status" value="1"/>
</dbReference>
<accession>A0A199VH30</accession>
<protein>
    <submittedName>
        <fullName evidence="8">Probable inactive receptor kinase At1g27190</fullName>
    </submittedName>
    <submittedName>
        <fullName evidence="5">Putative inactive receptor kinase</fullName>
    </submittedName>
</protein>
<feature type="transmembrane region" description="Helical" evidence="1">
    <location>
        <begin position="74"/>
        <end position="96"/>
    </location>
</feature>
<feature type="chain" id="PRO_5011879006" evidence="2">
    <location>
        <begin position="16"/>
        <end position="454"/>
    </location>
</feature>
<reference evidence="8" key="2">
    <citation type="submission" date="2025-04" db="UniProtKB">
        <authorList>
            <consortium name="RefSeq"/>
        </authorList>
    </citation>
    <scope>IDENTIFICATION</scope>
    <source>
        <tissue evidence="8">Leaf</tissue>
    </source>
</reference>
<keyword evidence="1" id="KW-0472">Membrane</keyword>
<dbReference type="Gene3D" id="3.30.200.20">
    <property type="entry name" value="Phosphorylase Kinase, domain 1"/>
    <property type="match status" value="1"/>
</dbReference>
<dbReference type="GeneID" id="109726336"/>
<dbReference type="InterPro" id="IPR051564">
    <property type="entry name" value="LRR_receptor-like_kinase"/>
</dbReference>
<keyword evidence="2" id="KW-0732">Signal</keyword>
<evidence type="ECO:0000259" key="3">
    <source>
        <dbReference type="PROSITE" id="PS50011"/>
    </source>
</evidence>
<dbReference type="SUPFAM" id="SSF56112">
    <property type="entry name" value="Protein kinase-like (PK-like)"/>
    <property type="match status" value="1"/>
</dbReference>
<keyword evidence="7" id="KW-1185">Reference proteome</keyword>
<evidence type="ECO:0000313" key="6">
    <source>
        <dbReference type="Proteomes" id="UP000092600"/>
    </source>
</evidence>
<dbReference type="GO" id="GO:0016020">
    <property type="term" value="C:membrane"/>
    <property type="evidence" value="ECO:0007669"/>
    <property type="project" value="TreeGrafter"/>
</dbReference>
<proteinExistence type="predicted"/>
<dbReference type="GO" id="GO:0004672">
    <property type="term" value="F:protein kinase activity"/>
    <property type="evidence" value="ECO:0007669"/>
    <property type="project" value="InterPro"/>
</dbReference>
<dbReference type="PANTHER" id="PTHR48055">
    <property type="entry name" value="LEUCINE-RICH REPEAT RECEPTOR PROTEIN KINASE EMS1"/>
    <property type="match status" value="1"/>
</dbReference>
<evidence type="ECO:0000313" key="7">
    <source>
        <dbReference type="Proteomes" id="UP000515123"/>
    </source>
</evidence>
<dbReference type="EMBL" id="LSRQ01002832">
    <property type="protein sequence ID" value="OAY73129.1"/>
    <property type="molecule type" value="Genomic_DNA"/>
</dbReference>
<dbReference type="PANTHER" id="PTHR48055:SF60">
    <property type="entry name" value="INACTIVE LRR RECEPTOR-LIKE SERINE_THREONINE-PROTEIN KINASE BIR2 ISOFORM X2"/>
    <property type="match status" value="1"/>
</dbReference>
<gene>
    <name evidence="8" type="primary">LOC109726336</name>
    <name evidence="4" type="ORF">ACMD2_14691</name>
    <name evidence="5" type="ORF">ACMD2_23574</name>
</gene>
<feature type="signal peptide" evidence="2">
    <location>
        <begin position="1"/>
        <end position="15"/>
    </location>
</feature>
<dbReference type="Proteomes" id="UP000092600">
    <property type="component" value="Unassembled WGS sequence"/>
</dbReference>